<evidence type="ECO:0000256" key="4">
    <source>
        <dbReference type="ARBA" id="ARBA00022642"/>
    </source>
</evidence>
<evidence type="ECO:0000313" key="13">
    <source>
        <dbReference type="EMBL" id="BCM25794.1"/>
    </source>
</evidence>
<keyword evidence="7 11" id="KW-0547">Nucleotide-binding</keyword>
<dbReference type="CDD" id="cd02165">
    <property type="entry name" value="NMNAT"/>
    <property type="match status" value="1"/>
</dbReference>
<evidence type="ECO:0000256" key="3">
    <source>
        <dbReference type="ARBA" id="ARBA00009014"/>
    </source>
</evidence>
<comment type="similarity">
    <text evidence="3 11">Belongs to the NadD family.</text>
</comment>
<dbReference type="Pfam" id="PF01467">
    <property type="entry name" value="CTP_transf_like"/>
    <property type="match status" value="1"/>
</dbReference>
<comment type="function">
    <text evidence="1 11">Catalyzes the reversible adenylation of nicotinate mononucleotide (NaMN) to nicotinic acid adenine dinucleotide (NaAD).</text>
</comment>
<evidence type="ECO:0000256" key="9">
    <source>
        <dbReference type="ARBA" id="ARBA00023027"/>
    </source>
</evidence>
<keyword evidence="4 11" id="KW-0662">Pyridine nucleotide biosynthesis</keyword>
<dbReference type="EC" id="2.7.7.18" evidence="11"/>
<evidence type="ECO:0000256" key="7">
    <source>
        <dbReference type="ARBA" id="ARBA00022741"/>
    </source>
</evidence>
<comment type="pathway">
    <text evidence="2 11">Cofactor biosynthesis; NAD(+) biosynthesis; deamido-NAD(+) from nicotinate D-ribonucleotide: step 1/1.</text>
</comment>
<reference evidence="13" key="1">
    <citation type="journal article" date="2021" name="Arch. Microbiol.">
        <title>Methyloradius palustris gen. nov., sp. nov., a methanol-oxidizing bacterium isolated from snow.</title>
        <authorList>
            <person name="Miyadera T."/>
            <person name="Kojima H."/>
            <person name="Fukui M."/>
        </authorList>
    </citation>
    <scope>NUCLEOTIDE SEQUENCE</scope>
    <source>
        <strain evidence="13">Zm11</strain>
    </source>
</reference>
<dbReference type="InterPro" id="IPR004821">
    <property type="entry name" value="Cyt_trans-like"/>
</dbReference>
<keyword evidence="14" id="KW-1185">Reference proteome</keyword>
<dbReference type="RefSeq" id="WP_221763848.1">
    <property type="nucleotide sequence ID" value="NZ_AP024110.1"/>
</dbReference>
<dbReference type="NCBIfam" id="TIGR00125">
    <property type="entry name" value="cyt_tran_rel"/>
    <property type="match status" value="1"/>
</dbReference>
<dbReference type="NCBIfam" id="NF000839">
    <property type="entry name" value="PRK00071.1-1"/>
    <property type="match status" value="1"/>
</dbReference>
<dbReference type="NCBIfam" id="NF000840">
    <property type="entry name" value="PRK00071.1-3"/>
    <property type="match status" value="1"/>
</dbReference>
<protein>
    <recommendedName>
        <fullName evidence="11">Probable nicotinate-nucleotide adenylyltransferase</fullName>
        <ecNumber evidence="11">2.7.7.18</ecNumber>
    </recommendedName>
    <alternativeName>
        <fullName evidence="11">Deamido-NAD(+) diphosphorylase</fullName>
    </alternativeName>
    <alternativeName>
        <fullName evidence="11">Deamido-NAD(+) pyrophosphorylase</fullName>
    </alternativeName>
    <alternativeName>
        <fullName evidence="11">Nicotinate mononucleotide adenylyltransferase</fullName>
        <shortName evidence="11">NaMN adenylyltransferase</shortName>
    </alternativeName>
</protein>
<dbReference type="GO" id="GO:0004515">
    <property type="term" value="F:nicotinate-nucleotide adenylyltransferase activity"/>
    <property type="evidence" value="ECO:0007669"/>
    <property type="project" value="UniProtKB-UniRule"/>
</dbReference>
<dbReference type="InterPro" id="IPR005248">
    <property type="entry name" value="NadD/NMNAT"/>
</dbReference>
<evidence type="ECO:0000256" key="6">
    <source>
        <dbReference type="ARBA" id="ARBA00022695"/>
    </source>
</evidence>
<keyword evidence="5 11" id="KW-0808">Transferase</keyword>
<name>A0A8D5GFI7_9PROT</name>
<keyword evidence="8 11" id="KW-0067">ATP-binding</keyword>
<dbReference type="HAMAP" id="MF_00244">
    <property type="entry name" value="NaMN_adenylyltr"/>
    <property type="match status" value="1"/>
</dbReference>
<evidence type="ECO:0000256" key="10">
    <source>
        <dbReference type="ARBA" id="ARBA00048721"/>
    </source>
</evidence>
<dbReference type="PANTHER" id="PTHR39321">
    <property type="entry name" value="NICOTINATE-NUCLEOTIDE ADENYLYLTRANSFERASE-RELATED"/>
    <property type="match status" value="1"/>
</dbReference>
<evidence type="ECO:0000256" key="8">
    <source>
        <dbReference type="ARBA" id="ARBA00022840"/>
    </source>
</evidence>
<dbReference type="AlphaFoldDB" id="A0A8D5GFI7"/>
<dbReference type="KEGG" id="mpau:ZMTM_20530"/>
<dbReference type="InterPro" id="IPR014729">
    <property type="entry name" value="Rossmann-like_a/b/a_fold"/>
</dbReference>
<dbReference type="GO" id="GO:0005524">
    <property type="term" value="F:ATP binding"/>
    <property type="evidence" value="ECO:0007669"/>
    <property type="project" value="UniProtKB-KW"/>
</dbReference>
<accession>A0A8D5GFI7</accession>
<evidence type="ECO:0000259" key="12">
    <source>
        <dbReference type="Pfam" id="PF01467"/>
    </source>
</evidence>
<dbReference type="NCBIfam" id="TIGR00482">
    <property type="entry name" value="nicotinate (nicotinamide) nucleotide adenylyltransferase"/>
    <property type="match status" value="1"/>
</dbReference>
<keyword evidence="6 11" id="KW-0548">Nucleotidyltransferase</keyword>
<dbReference type="Gene3D" id="3.40.50.620">
    <property type="entry name" value="HUPs"/>
    <property type="match status" value="1"/>
</dbReference>
<dbReference type="GO" id="GO:0009435">
    <property type="term" value="P:NAD+ biosynthetic process"/>
    <property type="evidence" value="ECO:0007669"/>
    <property type="project" value="UniProtKB-UniRule"/>
</dbReference>
<dbReference type="SUPFAM" id="SSF52374">
    <property type="entry name" value="Nucleotidylyl transferase"/>
    <property type="match status" value="1"/>
</dbReference>
<evidence type="ECO:0000313" key="14">
    <source>
        <dbReference type="Proteomes" id="UP000826722"/>
    </source>
</evidence>
<keyword evidence="9 11" id="KW-0520">NAD</keyword>
<evidence type="ECO:0000256" key="2">
    <source>
        <dbReference type="ARBA" id="ARBA00005019"/>
    </source>
</evidence>
<proteinExistence type="inferred from homology"/>
<evidence type="ECO:0000256" key="11">
    <source>
        <dbReference type="HAMAP-Rule" id="MF_00244"/>
    </source>
</evidence>
<dbReference type="Proteomes" id="UP000826722">
    <property type="component" value="Chromosome"/>
</dbReference>
<organism evidence="13 14">
    <name type="scientific">Methyloradius palustris</name>
    <dbReference type="NCBI Taxonomy" id="2778876"/>
    <lineage>
        <taxon>Bacteria</taxon>
        <taxon>Pseudomonadati</taxon>
        <taxon>Pseudomonadota</taxon>
        <taxon>Betaproteobacteria</taxon>
        <taxon>Nitrosomonadales</taxon>
        <taxon>Methylophilaceae</taxon>
        <taxon>Methyloradius</taxon>
    </lineage>
</organism>
<evidence type="ECO:0000256" key="5">
    <source>
        <dbReference type="ARBA" id="ARBA00022679"/>
    </source>
</evidence>
<dbReference type="UniPathway" id="UPA00253">
    <property type="reaction ID" value="UER00332"/>
</dbReference>
<evidence type="ECO:0000256" key="1">
    <source>
        <dbReference type="ARBA" id="ARBA00002324"/>
    </source>
</evidence>
<dbReference type="EMBL" id="AP024110">
    <property type="protein sequence ID" value="BCM25794.1"/>
    <property type="molecule type" value="Genomic_DNA"/>
</dbReference>
<sequence>MAERVLIGMMGGTFDPIHFGHLRMAQEISDLLALSRVHFIPSATPPHKTQTTVSAKHRTAMVNLAIADNPQFKLDLRELEREGASYSIDTLHSLRAELGDEVSICLLLGSDAFIKLNTWHRWNELLNVCHIVLVQRPHTNIQEALPEELQAVLHNHYSEHIEDLSLTPSGHITMQPITALDISATAIREDIKHGRSLRYLMPEPVISYIQSNQLYI</sequence>
<comment type="catalytic activity">
    <reaction evidence="10 11">
        <text>nicotinate beta-D-ribonucleotide + ATP + H(+) = deamido-NAD(+) + diphosphate</text>
        <dbReference type="Rhea" id="RHEA:22860"/>
        <dbReference type="ChEBI" id="CHEBI:15378"/>
        <dbReference type="ChEBI" id="CHEBI:30616"/>
        <dbReference type="ChEBI" id="CHEBI:33019"/>
        <dbReference type="ChEBI" id="CHEBI:57502"/>
        <dbReference type="ChEBI" id="CHEBI:58437"/>
        <dbReference type="EC" id="2.7.7.18"/>
    </reaction>
</comment>
<gene>
    <name evidence="11 13" type="primary">nadD</name>
    <name evidence="13" type="ORF">ZMTM_20530</name>
</gene>
<dbReference type="PANTHER" id="PTHR39321:SF3">
    <property type="entry name" value="PHOSPHOPANTETHEINE ADENYLYLTRANSFERASE"/>
    <property type="match status" value="1"/>
</dbReference>
<feature type="domain" description="Cytidyltransferase-like" evidence="12">
    <location>
        <begin position="9"/>
        <end position="189"/>
    </location>
</feature>